<dbReference type="AlphaFoldDB" id="A0A9N8DYI0"/>
<keyword evidence="1" id="KW-0472">Membrane</keyword>
<protein>
    <submittedName>
        <fullName evidence="2">Uncharacterized protein</fullName>
    </submittedName>
</protein>
<dbReference type="Proteomes" id="UP001153069">
    <property type="component" value="Unassembled WGS sequence"/>
</dbReference>
<proteinExistence type="predicted"/>
<dbReference type="OrthoDB" id="54711at2759"/>
<feature type="transmembrane region" description="Helical" evidence="1">
    <location>
        <begin position="104"/>
        <end position="124"/>
    </location>
</feature>
<feature type="transmembrane region" description="Helical" evidence="1">
    <location>
        <begin position="198"/>
        <end position="225"/>
    </location>
</feature>
<dbReference type="EMBL" id="CAICTM010000390">
    <property type="protein sequence ID" value="CAB9509474.1"/>
    <property type="molecule type" value="Genomic_DNA"/>
</dbReference>
<accession>A0A9N8DYI0</accession>
<feature type="transmembrane region" description="Helical" evidence="1">
    <location>
        <begin position="72"/>
        <end position="92"/>
    </location>
</feature>
<name>A0A9N8DYI0_9STRA</name>
<organism evidence="2 3">
    <name type="scientific">Seminavis robusta</name>
    <dbReference type="NCBI Taxonomy" id="568900"/>
    <lineage>
        <taxon>Eukaryota</taxon>
        <taxon>Sar</taxon>
        <taxon>Stramenopiles</taxon>
        <taxon>Ochrophyta</taxon>
        <taxon>Bacillariophyta</taxon>
        <taxon>Bacillariophyceae</taxon>
        <taxon>Bacillariophycidae</taxon>
        <taxon>Naviculales</taxon>
        <taxon>Naviculaceae</taxon>
        <taxon>Seminavis</taxon>
    </lineage>
</organism>
<reference evidence="2" key="1">
    <citation type="submission" date="2020-06" db="EMBL/GenBank/DDBJ databases">
        <authorList>
            <consortium name="Plant Systems Biology data submission"/>
        </authorList>
    </citation>
    <scope>NUCLEOTIDE SEQUENCE</scope>
    <source>
        <strain evidence="2">D6</strain>
    </source>
</reference>
<keyword evidence="1" id="KW-0812">Transmembrane</keyword>
<sequence>MAAFLFSACGELCNGVSEVCSHVCTKPCQLCGKLCDGFCDGLENCCSFLGEGLSNGCEAFWRSIGELYRTPFSIYVTVAVIFNLPSVYYGMMQLTDLDCKGSQWLCVNAILCLLNAAAAFYMAVAVTRDEPLYSSEQIPMVAARERPSSLFGRAGHMFCYDPWIAAYILVLIAFLVWLWMGVIWTLDGRAAEGCNGDTVGGTIALTLGLGWAFFVFGIGALLIGMCWAYCNDYSTPPEPVVPSSTAPSYGATTGTVPVTATATPLVGAQTGIATATATPIAKKE</sequence>
<comment type="caution">
    <text evidence="2">The sequence shown here is derived from an EMBL/GenBank/DDBJ whole genome shotgun (WGS) entry which is preliminary data.</text>
</comment>
<keyword evidence="1" id="KW-1133">Transmembrane helix</keyword>
<evidence type="ECO:0000313" key="2">
    <source>
        <dbReference type="EMBL" id="CAB9509474.1"/>
    </source>
</evidence>
<evidence type="ECO:0000256" key="1">
    <source>
        <dbReference type="SAM" id="Phobius"/>
    </source>
</evidence>
<evidence type="ECO:0000313" key="3">
    <source>
        <dbReference type="Proteomes" id="UP001153069"/>
    </source>
</evidence>
<feature type="transmembrane region" description="Helical" evidence="1">
    <location>
        <begin position="164"/>
        <end position="186"/>
    </location>
</feature>
<gene>
    <name evidence="2" type="ORF">SEMRO_391_G133100.1</name>
</gene>
<keyword evidence="3" id="KW-1185">Reference proteome</keyword>